<dbReference type="Proteomes" id="UP000237819">
    <property type="component" value="Unassembled WGS sequence"/>
</dbReference>
<dbReference type="InterPro" id="IPR016024">
    <property type="entry name" value="ARM-type_fold"/>
</dbReference>
<name>A0A2S8GCF1_9BACT</name>
<protein>
    <submittedName>
        <fullName evidence="1">DNA alkylation repair protein</fullName>
    </submittedName>
</protein>
<comment type="caution">
    <text evidence="1">The sequence shown here is derived from an EMBL/GenBank/DDBJ whole genome shotgun (WGS) entry which is preliminary data.</text>
</comment>
<sequence>MADLEKLRQRKGAVRRSEVPASVVTAIHRGELETVNLVEFLVVDHVKLFQGVRSTLALDDTSAKQIQAKIKKLASEGVTQRLVQTGAAFHEALAESDHRETVYQQMATHTSDIVRNWAAYMDTADAKLTFPKRLQRARKFAIDPNMGVREIAWMAVRVPAADKIVSDIEKLYPFARNKNHLARRFAIELSRPCGVWCKHIVPLKERPEIAEELLTLCREDSSKYVQDSVANWLNDASKSRPEYVQDLCDRWLSETDSPHTRRIAHRALRTLRKKA</sequence>
<dbReference type="SUPFAM" id="SSF48371">
    <property type="entry name" value="ARM repeat"/>
    <property type="match status" value="1"/>
</dbReference>
<evidence type="ECO:0000313" key="1">
    <source>
        <dbReference type="EMBL" id="PQO42093.1"/>
    </source>
</evidence>
<dbReference type="Gene3D" id="1.25.40.290">
    <property type="entry name" value="ARM repeat domains"/>
    <property type="match status" value="1"/>
</dbReference>
<evidence type="ECO:0000313" key="2">
    <source>
        <dbReference type="Proteomes" id="UP000237819"/>
    </source>
</evidence>
<accession>A0A2S8GCF1</accession>
<gene>
    <name evidence="1" type="ORF">C5Y93_27470</name>
</gene>
<proteinExistence type="predicted"/>
<dbReference type="AlphaFoldDB" id="A0A2S8GCF1"/>
<organism evidence="1 2">
    <name type="scientific">Blastopirellula marina</name>
    <dbReference type="NCBI Taxonomy" id="124"/>
    <lineage>
        <taxon>Bacteria</taxon>
        <taxon>Pseudomonadati</taxon>
        <taxon>Planctomycetota</taxon>
        <taxon>Planctomycetia</taxon>
        <taxon>Pirellulales</taxon>
        <taxon>Pirellulaceae</taxon>
        <taxon>Blastopirellula</taxon>
    </lineage>
</organism>
<reference evidence="1 2" key="1">
    <citation type="submission" date="2018-02" db="EMBL/GenBank/DDBJ databases">
        <title>Comparative genomes isolates from brazilian mangrove.</title>
        <authorList>
            <person name="Araujo J.E."/>
            <person name="Taketani R.G."/>
            <person name="Silva M.C.P."/>
            <person name="Loureco M.V."/>
            <person name="Andreote F.D."/>
        </authorList>
    </citation>
    <scope>NUCLEOTIDE SEQUENCE [LARGE SCALE GENOMIC DNA]</scope>
    <source>
        <strain evidence="1 2">Nap-Phe MGV</strain>
    </source>
</reference>
<dbReference type="OrthoDB" id="9797162at2"/>
<dbReference type="EMBL" id="PUHZ01000025">
    <property type="protein sequence ID" value="PQO42093.1"/>
    <property type="molecule type" value="Genomic_DNA"/>
</dbReference>
<dbReference type="RefSeq" id="WP_105338676.1">
    <property type="nucleotide sequence ID" value="NZ_PUHZ01000025.1"/>
</dbReference>